<accession>A0A5R9FMM3</accession>
<dbReference type="Proteomes" id="UP000305906">
    <property type="component" value="Unassembled WGS sequence"/>
</dbReference>
<dbReference type="RefSeq" id="WP_138048201.1">
    <property type="nucleotide sequence ID" value="NZ_VBZC01000037.1"/>
</dbReference>
<evidence type="ECO:0000256" key="1">
    <source>
        <dbReference type="SAM" id="MobiDB-lite"/>
    </source>
</evidence>
<feature type="compositionally biased region" description="Low complexity" evidence="1">
    <location>
        <begin position="49"/>
        <end position="64"/>
    </location>
</feature>
<feature type="region of interest" description="Disordered" evidence="1">
    <location>
        <begin position="31"/>
        <end position="130"/>
    </location>
</feature>
<evidence type="ECO:0000313" key="4">
    <source>
        <dbReference type="Proteomes" id="UP000305906"/>
    </source>
</evidence>
<dbReference type="Gene3D" id="3.40.50.300">
    <property type="entry name" value="P-loop containing nucleotide triphosphate hydrolases"/>
    <property type="match status" value="1"/>
</dbReference>
<comment type="caution">
    <text evidence="3">The sequence shown here is derived from an EMBL/GenBank/DDBJ whole genome shotgun (WGS) entry which is preliminary data.</text>
</comment>
<reference evidence="3 4" key="1">
    <citation type="submission" date="2019-05" db="EMBL/GenBank/DDBJ databases">
        <title>Streptomyces sp. NEAU-C151, a novel actinomycete isolated from soil.</title>
        <authorList>
            <person name="Han L."/>
            <person name="Jiang H."/>
        </authorList>
    </citation>
    <scope>NUCLEOTIDE SEQUENCE [LARGE SCALE GENOMIC DNA]</scope>
    <source>
        <strain evidence="3 4">NEAU-C151</strain>
    </source>
</reference>
<evidence type="ECO:0000313" key="3">
    <source>
        <dbReference type="EMBL" id="TLS42758.1"/>
    </source>
</evidence>
<dbReference type="InterPro" id="IPR027417">
    <property type="entry name" value="P-loop_NTPase"/>
</dbReference>
<dbReference type="NCBIfam" id="NF041121">
    <property type="entry name" value="SAV_2336_NTERM"/>
    <property type="match status" value="1"/>
</dbReference>
<dbReference type="InterPro" id="IPR011009">
    <property type="entry name" value="Kinase-like_dom_sf"/>
</dbReference>
<dbReference type="InterPro" id="IPR047738">
    <property type="entry name" value="SAV_2336-like_N"/>
</dbReference>
<protein>
    <recommendedName>
        <fullName evidence="2">Protein kinase domain-containing protein</fullName>
    </recommendedName>
</protein>
<dbReference type="Gene3D" id="1.10.510.10">
    <property type="entry name" value="Transferase(Phosphotransferase) domain 1"/>
    <property type="match status" value="1"/>
</dbReference>
<organism evidence="3 4">
    <name type="scientific">Streptomyces montanus</name>
    <dbReference type="NCBI Taxonomy" id="2580423"/>
    <lineage>
        <taxon>Bacteria</taxon>
        <taxon>Bacillati</taxon>
        <taxon>Actinomycetota</taxon>
        <taxon>Actinomycetes</taxon>
        <taxon>Kitasatosporales</taxon>
        <taxon>Streptomycetaceae</taxon>
        <taxon>Streptomyces</taxon>
    </lineage>
</organism>
<dbReference type="GO" id="GO:0005524">
    <property type="term" value="F:ATP binding"/>
    <property type="evidence" value="ECO:0007669"/>
    <property type="project" value="InterPro"/>
</dbReference>
<evidence type="ECO:0000259" key="2">
    <source>
        <dbReference type="PROSITE" id="PS50011"/>
    </source>
</evidence>
<keyword evidence="4" id="KW-1185">Reference proteome</keyword>
<dbReference type="PROSITE" id="PS50011">
    <property type="entry name" value="PROTEIN_KINASE_DOM"/>
    <property type="match status" value="1"/>
</dbReference>
<proteinExistence type="predicted"/>
<feature type="compositionally biased region" description="Acidic residues" evidence="1">
    <location>
        <begin position="89"/>
        <end position="105"/>
    </location>
</feature>
<feature type="region of interest" description="Disordered" evidence="1">
    <location>
        <begin position="898"/>
        <end position="976"/>
    </location>
</feature>
<dbReference type="EMBL" id="VBZC01000037">
    <property type="protein sequence ID" value="TLS42758.1"/>
    <property type="molecule type" value="Genomic_DNA"/>
</dbReference>
<dbReference type="SUPFAM" id="SSF56112">
    <property type="entry name" value="Protein kinase-like (PK-like)"/>
    <property type="match status" value="1"/>
</dbReference>
<dbReference type="AlphaFoldDB" id="A0A5R9FMM3"/>
<dbReference type="InterPro" id="IPR000719">
    <property type="entry name" value="Prot_kinase_dom"/>
</dbReference>
<name>A0A5R9FMM3_9ACTN</name>
<sequence length="1244" mass="133391">MPERVLRILQLLGEQPTAEELAEVLWLAQRVPRGESAPLARALMRETGDTAASSSEETDTSAASKRVNPLPLPEEEPPSELHAAPELSDAGDETEDDSNAADADDSAPHTDAAPEGESQAPEPQPAPELPRARSIRIAHPRSLSGSLATARALRPLKRYRPNSRRHEIDEATTAARIAHTGVLDVVTRPEQERWLDLALVVDDSGSMLLWQQLCTELHALFERLGAFRQIRTWGLRLRDDRTPMLSPRPFGASRSLLRPAVLDDPSGRTMTLVISDGAGPGWRTGAMGAQLARWASCGPTAVIHALPPRMWAGSALPTRRWSVHVPHPGAANSEWRIRDTLLPPELSPFTGSAIPVLEPKPRELAAWARSTVAGGVSTVLPLWDHRSARGSTESAAESSHQAVRQFRQTASPEAYRLAGHLAAIAPLTVPVMRLVAEAVPWSATTAHLSEVFLGGLMRLAEDAPSDSAVLRGTRSFLHSQRIFSFTDEARDILLDAVPTAEVVETARHVSVLIGELISQAPEFAAWLNRPDGTDLLPEHAQNFAWLGPALLQRLGLTGVTGPDREEPPTVPEEEPRGTRNAFYLHMPYVGYSTDPRPEFPWQQLSSQDPKQVGDYRLLGWATASGLTNVYLGRDAEGATAAVRRANPRSGHGAEISNELVRVEVAALGRFDHACLPTLFDHGVNAARPWAAASPVTTRSGGRAADLTQIVSAAGPLGVDATLCLGQRLASALAHSHSVGVVHGRLSPRHILLTGDNPVIIGWHRATVDGQPPQPDQASAQPADDLKALAAILAHAALGADLVHEALGTTWWPAPRYDYSSGRLESLDVANWSSPSPPWSVDPAVHALIDRCLHGPAGTPPTAVGVLALLRDRLPRQDSGSPGLRAWLSPSALELVDGAELVRTRPRPRTTTGRQEPLGAQVPVTPREEPTADEKPSPGAGNYQKWQLFPGSVQPPRGLKRLSRRSSSPAVLQPRPGGVPGHCVAVISPHPCSGRSTVAVQLASALSARATSTRRGGRTPVVMLPLHRQLGVFGYRMLDAEPSAITARFRAGTGHMPSHAKGWVTLADSRGAQFLYGLVPANAVVSMDASTVRRGVDWLRSFGTVIVDANGTFLPPGDRLRGLLGAVSHMVVTTTVRQEHLDDVQGQLDWLSGHGYQQLVRAATVVLSDVDGRATKSDMHTAGQQFERSVGSVCAVPYDTAIHSLGLVDHSALDAATQLAFDELGRTVHSALDSEGTGLRQGNGR</sequence>
<dbReference type="GO" id="GO:0004672">
    <property type="term" value="F:protein kinase activity"/>
    <property type="evidence" value="ECO:0007669"/>
    <property type="project" value="InterPro"/>
</dbReference>
<feature type="compositionally biased region" description="Basic and acidic residues" evidence="1">
    <location>
        <begin position="925"/>
        <end position="935"/>
    </location>
</feature>
<feature type="domain" description="Protein kinase" evidence="2">
    <location>
        <begin position="615"/>
        <end position="918"/>
    </location>
</feature>
<gene>
    <name evidence="3" type="ORF">FE633_29345</name>
</gene>